<comment type="caution">
    <text evidence="1">The sequence shown here is derived from an EMBL/GenBank/DDBJ whole genome shotgun (WGS) entry which is preliminary data.</text>
</comment>
<proteinExistence type="predicted"/>
<dbReference type="RefSeq" id="WP_017397818.1">
    <property type="nucleotide sequence ID" value="NZ_CP080636.1"/>
</dbReference>
<dbReference type="Proteomes" id="UP001242129">
    <property type="component" value="Unassembled WGS sequence"/>
</dbReference>
<organism evidence="1 2">
    <name type="scientific">Acinetobacter lwoffii</name>
    <dbReference type="NCBI Taxonomy" id="28090"/>
    <lineage>
        <taxon>Bacteria</taxon>
        <taxon>Pseudomonadati</taxon>
        <taxon>Pseudomonadota</taxon>
        <taxon>Gammaproteobacteria</taxon>
        <taxon>Moraxellales</taxon>
        <taxon>Moraxellaceae</taxon>
        <taxon>Acinetobacter</taxon>
    </lineage>
</organism>
<name>A0AAW8AZK0_ACILW</name>
<dbReference type="AlphaFoldDB" id="A0AAW8AZK0"/>
<dbReference type="EMBL" id="JAUUUS010000297">
    <property type="protein sequence ID" value="MDP1448544.1"/>
    <property type="molecule type" value="Genomic_DNA"/>
</dbReference>
<evidence type="ECO:0000313" key="1">
    <source>
        <dbReference type="EMBL" id="MDP1448544.1"/>
    </source>
</evidence>
<sequence>MSKDFHADTYIVDSKLADTLHWLSLHQDSYDSFSYDAVTQALMVHHANGVDQIRVGDYLNTRYGILITAHNFSASSSS</sequence>
<evidence type="ECO:0000313" key="2">
    <source>
        <dbReference type="Proteomes" id="UP001242129"/>
    </source>
</evidence>
<gene>
    <name evidence="1" type="ORF">Q8G51_12300</name>
</gene>
<accession>A0AAW8AZK0</accession>
<protein>
    <submittedName>
        <fullName evidence="1">Uncharacterized protein</fullName>
    </submittedName>
</protein>
<reference evidence="1" key="1">
    <citation type="submission" date="2023-07" db="EMBL/GenBank/DDBJ databases">
        <title>Dynamics of blaOXA-23 gene transmission in Acinetobacter spp. from contaminated veterinary surfaces.</title>
        <authorList>
            <person name="Moreira Da Silva J."/>
            <person name="Menezes J."/>
            <person name="Fernandes L."/>
            <person name="Marques C."/>
            <person name="Amaral A."/>
            <person name="Timofte D."/>
            <person name="Pomba C."/>
        </authorList>
    </citation>
    <scope>NUCLEOTIDE SEQUENCE</scope>
    <source>
        <strain evidence="1">CMVB11Z4A1</strain>
    </source>
</reference>